<dbReference type="PANTHER" id="PTHR31459">
    <property type="match status" value="1"/>
</dbReference>
<dbReference type="Gene3D" id="2.60.40.1820">
    <property type="match status" value="2"/>
</dbReference>
<comment type="similarity">
    <text evidence="1">Belongs to the LEA type 2 family.</text>
</comment>
<dbReference type="SMART" id="SM00769">
    <property type="entry name" value="WHy"/>
    <property type="match status" value="2"/>
</dbReference>
<gene>
    <name evidence="4" type="ORF">ACFSKU_08520</name>
</gene>
<dbReference type="RefSeq" id="WP_229961582.1">
    <property type="nucleotide sequence ID" value="NZ_JAJJWI010000013.1"/>
</dbReference>
<sequence length="304" mass="33516">MSTKKSIFLMIGLVALAGIIYMVIKFKSSDKEVADYVVPELQVANMQVTNLTANKAEMNMSMVMDNPAPVGINIDSLHYVIYIEDNEVARTTYPDSLQIEANDTTAFSLPLTVYYNKLQSVLNNLEEQGKDSANYRVNATIFTDMAIIPKDKLNLDIEKRLPLVRPPEIEVADIGVEDVGFSGATLKTEIIVTNKNAFSFGFRDMYYAVQLDNNESVEGSKPGTVNIPAKGSTSVTIPAEINFKEMGKNLIDLIRKGDDIQYSFNMNTELISDSEVLENSKIKLSSSGKLKSAVKAAKSVAEEN</sequence>
<keyword evidence="2" id="KW-1133">Transmembrane helix</keyword>
<comment type="caution">
    <text evidence="4">The sequence shown here is derived from an EMBL/GenBank/DDBJ whole genome shotgun (WGS) entry which is preliminary data.</text>
</comment>
<keyword evidence="2" id="KW-0812">Transmembrane</keyword>
<keyword evidence="2" id="KW-0472">Membrane</keyword>
<organism evidence="4 5">
    <name type="scientific">Pontibacter silvestris</name>
    <dbReference type="NCBI Taxonomy" id="2305183"/>
    <lineage>
        <taxon>Bacteria</taxon>
        <taxon>Pseudomonadati</taxon>
        <taxon>Bacteroidota</taxon>
        <taxon>Cytophagia</taxon>
        <taxon>Cytophagales</taxon>
        <taxon>Hymenobacteraceae</taxon>
        <taxon>Pontibacter</taxon>
    </lineage>
</organism>
<name>A0ABW4WYI5_9BACT</name>
<evidence type="ECO:0000259" key="3">
    <source>
        <dbReference type="SMART" id="SM00769"/>
    </source>
</evidence>
<reference evidence="5" key="1">
    <citation type="journal article" date="2019" name="Int. J. Syst. Evol. Microbiol.">
        <title>The Global Catalogue of Microorganisms (GCM) 10K type strain sequencing project: providing services to taxonomists for standard genome sequencing and annotation.</title>
        <authorList>
            <consortium name="The Broad Institute Genomics Platform"/>
            <consortium name="The Broad Institute Genome Sequencing Center for Infectious Disease"/>
            <person name="Wu L."/>
            <person name="Ma J."/>
        </authorList>
    </citation>
    <scope>NUCLEOTIDE SEQUENCE [LARGE SCALE GENOMIC DNA]</scope>
    <source>
        <strain evidence="5">JCM 16545</strain>
    </source>
</reference>
<dbReference type="SUPFAM" id="SSF117070">
    <property type="entry name" value="LEA14-like"/>
    <property type="match status" value="2"/>
</dbReference>
<evidence type="ECO:0000313" key="5">
    <source>
        <dbReference type="Proteomes" id="UP001597369"/>
    </source>
</evidence>
<feature type="domain" description="Water stress and hypersensitive response" evidence="3">
    <location>
        <begin position="169"/>
        <end position="289"/>
    </location>
</feature>
<dbReference type="EMBL" id="JBHUHV010000024">
    <property type="protein sequence ID" value="MFD2066927.1"/>
    <property type="molecule type" value="Genomic_DNA"/>
</dbReference>
<dbReference type="InterPro" id="IPR045043">
    <property type="entry name" value="Lea14-like"/>
</dbReference>
<dbReference type="InterPro" id="IPR013990">
    <property type="entry name" value="WHy-dom"/>
</dbReference>
<feature type="domain" description="Water stress and hypersensitive response" evidence="3">
    <location>
        <begin position="41"/>
        <end position="158"/>
    </location>
</feature>
<dbReference type="Proteomes" id="UP001597369">
    <property type="component" value="Unassembled WGS sequence"/>
</dbReference>
<keyword evidence="5" id="KW-1185">Reference proteome</keyword>
<accession>A0ABW4WYI5</accession>
<protein>
    <submittedName>
        <fullName evidence="4">LEA type 2 family protein</fullName>
    </submittedName>
</protein>
<dbReference type="InterPro" id="IPR004864">
    <property type="entry name" value="LEA_2"/>
</dbReference>
<evidence type="ECO:0000256" key="1">
    <source>
        <dbReference type="ARBA" id="ARBA00005960"/>
    </source>
</evidence>
<dbReference type="PANTHER" id="PTHR31459:SF2">
    <property type="entry name" value="OS03G0843300 PROTEIN"/>
    <property type="match status" value="1"/>
</dbReference>
<dbReference type="Pfam" id="PF03168">
    <property type="entry name" value="LEA_2"/>
    <property type="match status" value="2"/>
</dbReference>
<proteinExistence type="inferred from homology"/>
<evidence type="ECO:0000313" key="4">
    <source>
        <dbReference type="EMBL" id="MFD2066927.1"/>
    </source>
</evidence>
<feature type="transmembrane region" description="Helical" evidence="2">
    <location>
        <begin position="6"/>
        <end position="24"/>
    </location>
</feature>
<evidence type="ECO:0000256" key="2">
    <source>
        <dbReference type="SAM" id="Phobius"/>
    </source>
</evidence>